<protein>
    <recommendedName>
        <fullName evidence="21">Peptidase C80 domain-containing protein</fullName>
    </recommendedName>
</protein>
<evidence type="ECO:0000256" key="1">
    <source>
        <dbReference type="ARBA" id="ARBA00001946"/>
    </source>
</evidence>
<evidence type="ECO:0000256" key="2">
    <source>
        <dbReference type="ARBA" id="ARBA00004165"/>
    </source>
</evidence>
<dbReference type="GO" id="GO:0005576">
    <property type="term" value="C:extracellular region"/>
    <property type="evidence" value="ECO:0007669"/>
    <property type="project" value="UniProtKB-SubCell"/>
</dbReference>
<dbReference type="Proteomes" id="UP000494218">
    <property type="component" value="Unassembled WGS sequence"/>
</dbReference>
<dbReference type="GO" id="GO:0020002">
    <property type="term" value="C:host cell plasma membrane"/>
    <property type="evidence" value="ECO:0007669"/>
    <property type="project" value="UniProtKB-SubCell"/>
</dbReference>
<keyword evidence="9" id="KW-0479">Metal-binding</keyword>
<keyword evidence="10" id="KW-0677">Repeat</keyword>
<gene>
    <name evidence="22" type="ORF">BLA23254_07657</name>
</gene>
<keyword evidence="6" id="KW-0800">Toxin</keyword>
<evidence type="ECO:0000256" key="13">
    <source>
        <dbReference type="ARBA" id="ARBA00022813"/>
    </source>
</evidence>
<dbReference type="GO" id="GO:0046872">
    <property type="term" value="F:metal ion binding"/>
    <property type="evidence" value="ECO:0007669"/>
    <property type="project" value="UniProtKB-KW"/>
</dbReference>
<evidence type="ECO:0000256" key="9">
    <source>
        <dbReference type="ARBA" id="ARBA00022723"/>
    </source>
</evidence>
<keyword evidence="18" id="KW-0472">Membrane</keyword>
<evidence type="ECO:0000256" key="11">
    <source>
        <dbReference type="ARBA" id="ARBA00022801"/>
    </source>
</evidence>
<keyword evidence="14" id="KW-0460">Magnesium</keyword>
<evidence type="ECO:0000256" key="10">
    <source>
        <dbReference type="ARBA" id="ARBA00022737"/>
    </source>
</evidence>
<evidence type="ECO:0000256" key="12">
    <source>
        <dbReference type="ARBA" id="ARBA00022807"/>
    </source>
</evidence>
<name>A0A6P2SFP2_BURL3</name>
<accession>A0A6P2SFP2</accession>
<dbReference type="AlphaFoldDB" id="A0A6P2SFP2"/>
<keyword evidence="15" id="KW-1043">Host membrane</keyword>
<evidence type="ECO:0000256" key="16">
    <source>
        <dbReference type="ARBA" id="ARBA00023026"/>
    </source>
</evidence>
<keyword evidence="11" id="KW-0378">Hydrolase</keyword>
<evidence type="ECO:0000256" key="4">
    <source>
        <dbReference type="ARBA" id="ARBA00022511"/>
    </source>
</evidence>
<evidence type="ECO:0000256" key="14">
    <source>
        <dbReference type="ARBA" id="ARBA00022842"/>
    </source>
</evidence>
<proteinExistence type="predicted"/>
<dbReference type="PROSITE" id="PS51771">
    <property type="entry name" value="CGT_MARTX_CPD"/>
    <property type="match status" value="1"/>
</dbReference>
<evidence type="ECO:0000256" key="5">
    <source>
        <dbReference type="ARBA" id="ARBA00022525"/>
    </source>
</evidence>
<dbReference type="GO" id="GO:0016740">
    <property type="term" value="F:transferase activity"/>
    <property type="evidence" value="ECO:0007669"/>
    <property type="project" value="UniProtKB-KW"/>
</dbReference>
<keyword evidence="19" id="KW-1035">Host cytoplasm</keyword>
<evidence type="ECO:0000256" key="18">
    <source>
        <dbReference type="ARBA" id="ARBA00023136"/>
    </source>
</evidence>
<comment type="subcellular location">
    <subcellularLocation>
        <location evidence="2">Host cell membrane</location>
    </subcellularLocation>
    <subcellularLocation>
        <location evidence="20">Host cytoplasm</location>
        <location evidence="20">Host cytosol</location>
    </subcellularLocation>
    <subcellularLocation>
        <location evidence="3">Secreted</location>
    </subcellularLocation>
</comment>
<organism evidence="22 23">
    <name type="scientific">Burkholderia lata (strain ATCC 17760 / DSM 23089 / LMG 22485 / NCIMB 9086 / R18194 / 383)</name>
    <dbReference type="NCBI Taxonomy" id="482957"/>
    <lineage>
        <taxon>Bacteria</taxon>
        <taxon>Pseudomonadati</taxon>
        <taxon>Pseudomonadota</taxon>
        <taxon>Betaproteobacteria</taxon>
        <taxon>Burkholderiales</taxon>
        <taxon>Burkholderiaceae</taxon>
        <taxon>Burkholderia</taxon>
        <taxon>Burkholderia cepacia complex</taxon>
    </lineage>
</organism>
<keyword evidence="7" id="KW-0645">Protease</keyword>
<dbReference type="InterPro" id="IPR038383">
    <property type="entry name" value="CPD_dom_sf"/>
</dbReference>
<evidence type="ECO:0000256" key="6">
    <source>
        <dbReference type="ARBA" id="ARBA00022656"/>
    </source>
</evidence>
<evidence type="ECO:0000256" key="3">
    <source>
        <dbReference type="ARBA" id="ARBA00004613"/>
    </source>
</evidence>
<evidence type="ECO:0000256" key="20">
    <source>
        <dbReference type="ARBA" id="ARBA00023586"/>
    </source>
</evidence>
<keyword evidence="4" id="KW-1032">Host cell membrane</keyword>
<evidence type="ECO:0000313" key="22">
    <source>
        <dbReference type="EMBL" id="VWC49380.1"/>
    </source>
</evidence>
<evidence type="ECO:0000256" key="7">
    <source>
        <dbReference type="ARBA" id="ARBA00022670"/>
    </source>
</evidence>
<sequence length="209" mass="23133">MSSAYNKQIIINFLNGNGDRTILDGTNAIVAKGARQGVRSTVFNANRCTTDEIAREASSTMGPWRLYLRGHGDFQRKTLGGKRPDAIASFLLAIIDQGNLPDVISVTGCRLALGPTQIATQAPNIASKDSFVGDLHRMLGEHNIHVRMSGRAMLVSVHGAGTKIGRKITFISEGQYRHHEQSRSKVIFFWDENGNQQCKFSWDEMDLEE</sequence>
<keyword evidence="16" id="KW-0843">Virulence</keyword>
<dbReference type="EMBL" id="CABVPW010000064">
    <property type="protein sequence ID" value="VWC49380.1"/>
    <property type="molecule type" value="Genomic_DNA"/>
</dbReference>
<dbReference type="Gene3D" id="3.40.50.11050">
    <property type="match status" value="1"/>
</dbReference>
<evidence type="ECO:0000259" key="21">
    <source>
        <dbReference type="PROSITE" id="PS51771"/>
    </source>
</evidence>
<evidence type="ECO:0000256" key="17">
    <source>
        <dbReference type="ARBA" id="ARBA00023121"/>
    </source>
</evidence>
<keyword evidence="5" id="KW-0964">Secreted</keyword>
<keyword evidence="8" id="KW-0808">Transferase</keyword>
<dbReference type="GO" id="GO:0044164">
    <property type="term" value="C:host cell cytosol"/>
    <property type="evidence" value="ECO:0007669"/>
    <property type="project" value="UniProtKB-SubCell"/>
</dbReference>
<evidence type="ECO:0000313" key="23">
    <source>
        <dbReference type="Proteomes" id="UP000494218"/>
    </source>
</evidence>
<dbReference type="GO" id="GO:0006508">
    <property type="term" value="P:proteolysis"/>
    <property type="evidence" value="ECO:0007669"/>
    <property type="project" value="UniProtKB-KW"/>
</dbReference>
<evidence type="ECO:0000256" key="8">
    <source>
        <dbReference type="ARBA" id="ARBA00022679"/>
    </source>
</evidence>
<keyword evidence="13" id="KW-0068">Autocatalytic cleavage</keyword>
<dbReference type="GO" id="GO:0090729">
    <property type="term" value="F:toxin activity"/>
    <property type="evidence" value="ECO:0007669"/>
    <property type="project" value="UniProtKB-KW"/>
</dbReference>
<dbReference type="GO" id="GO:0008289">
    <property type="term" value="F:lipid binding"/>
    <property type="evidence" value="ECO:0007669"/>
    <property type="project" value="UniProtKB-KW"/>
</dbReference>
<evidence type="ECO:0000256" key="15">
    <source>
        <dbReference type="ARBA" id="ARBA00022870"/>
    </source>
</evidence>
<keyword evidence="12" id="KW-0788">Thiol protease</keyword>
<reference evidence="22 23" key="1">
    <citation type="submission" date="2019-09" db="EMBL/GenBank/DDBJ databases">
        <authorList>
            <person name="Depoorter E."/>
        </authorList>
    </citation>
    <scope>NUCLEOTIDE SEQUENCE [LARGE SCALE GENOMIC DNA]</scope>
    <source>
        <strain evidence="22">LMG 23254</strain>
    </source>
</reference>
<dbReference type="RefSeq" id="WP_175035601.1">
    <property type="nucleotide sequence ID" value="NZ_CABVPW010000064.1"/>
</dbReference>
<evidence type="ECO:0000256" key="19">
    <source>
        <dbReference type="ARBA" id="ARBA00023200"/>
    </source>
</evidence>
<keyword evidence="17" id="KW-0446">Lipid-binding</keyword>
<dbReference type="Pfam" id="PF11713">
    <property type="entry name" value="Peptidase_C80"/>
    <property type="match status" value="1"/>
</dbReference>
<comment type="cofactor">
    <cofactor evidence="1">
        <name>Mg(2+)</name>
        <dbReference type="ChEBI" id="CHEBI:18420"/>
    </cofactor>
</comment>
<dbReference type="GO" id="GO:0008234">
    <property type="term" value="F:cysteine-type peptidase activity"/>
    <property type="evidence" value="ECO:0007669"/>
    <property type="project" value="UniProtKB-KW"/>
</dbReference>
<dbReference type="InterPro" id="IPR020974">
    <property type="entry name" value="CPD_dom"/>
</dbReference>
<feature type="domain" description="Peptidase C80" evidence="21">
    <location>
        <begin position="1"/>
        <end position="190"/>
    </location>
</feature>